<dbReference type="STRING" id="321146.A0A139HJ84"/>
<keyword evidence="2" id="KW-1185">Reference proteome</keyword>
<evidence type="ECO:0000313" key="1">
    <source>
        <dbReference type="EMBL" id="KXT02463.1"/>
    </source>
</evidence>
<comment type="caution">
    <text evidence="1">The sequence shown here is derived from an EMBL/GenBank/DDBJ whole genome shotgun (WGS) entry which is preliminary data.</text>
</comment>
<dbReference type="OrthoDB" id="3210378at2759"/>
<evidence type="ECO:0000313" key="2">
    <source>
        <dbReference type="Proteomes" id="UP000070133"/>
    </source>
</evidence>
<protein>
    <recommendedName>
        <fullName evidence="3">F-box domain-containing protein</fullName>
    </recommendedName>
</protein>
<organism evidence="1 2">
    <name type="scientific">Pseudocercospora eumusae</name>
    <dbReference type="NCBI Taxonomy" id="321146"/>
    <lineage>
        <taxon>Eukaryota</taxon>
        <taxon>Fungi</taxon>
        <taxon>Dikarya</taxon>
        <taxon>Ascomycota</taxon>
        <taxon>Pezizomycotina</taxon>
        <taxon>Dothideomycetes</taxon>
        <taxon>Dothideomycetidae</taxon>
        <taxon>Mycosphaerellales</taxon>
        <taxon>Mycosphaerellaceae</taxon>
        <taxon>Pseudocercospora</taxon>
    </lineage>
</organism>
<dbReference type="SUPFAM" id="SSF52047">
    <property type="entry name" value="RNI-like"/>
    <property type="match status" value="1"/>
</dbReference>
<name>A0A139HJ84_9PEZI</name>
<dbReference type="SMART" id="SM00367">
    <property type="entry name" value="LRR_CC"/>
    <property type="match status" value="2"/>
</dbReference>
<dbReference type="EMBL" id="LFZN01000042">
    <property type="protein sequence ID" value="KXT02463.1"/>
    <property type="molecule type" value="Genomic_DNA"/>
</dbReference>
<proteinExistence type="predicted"/>
<reference evidence="1 2" key="1">
    <citation type="submission" date="2015-07" db="EMBL/GenBank/DDBJ databases">
        <title>Comparative genomics of the Sigatoka disease complex on banana suggests a link between parallel evolutionary changes in Pseudocercospora fijiensis and Pseudocercospora eumusae and increased virulence on the banana host.</title>
        <authorList>
            <person name="Chang T.-C."/>
            <person name="Salvucci A."/>
            <person name="Crous P.W."/>
            <person name="Stergiopoulos I."/>
        </authorList>
    </citation>
    <scope>NUCLEOTIDE SEQUENCE [LARGE SCALE GENOMIC DNA]</scope>
    <source>
        <strain evidence="1 2">CBS 114824</strain>
    </source>
</reference>
<dbReference type="Gene3D" id="3.80.10.10">
    <property type="entry name" value="Ribonuclease Inhibitor"/>
    <property type="match status" value="1"/>
</dbReference>
<sequence length="638" mass="72218">MSNNGSYINFSRPSRTQSLKSVSLFSRRSSMAPSEDDEVRPYRPVKAKFVQVHVTSDDLDVNKQRLLSIDSRSARPPAIPERTTSLVGHRKTYTWPSSVSEERKAGTCRFIDTPTLTRTPWEFERGRPGSKWSRVSDRTQNLPRRIFVQLPREIYQCILDHLEGLHAVVDRVDVPGLRHDLRSLCLVDKRWYRVAREHLYRDLWLPNNRVPAKRKWSTKQPKSRLQLLKDAVVRTPGLGFLIHSIRIPIEVARELDLEAYSGPKKTPGLDCLQEIVEQCYNLEFVSGYVLPATTTTARMLAALASRTRLRSYAWHLDSVRSNLPTIGDFVSSHDEWQNMETLALAADPGIDLGLGAFSAVLHRLPSLRHLMVSGLHRIDFSDTTLLTLPQLRSLRLESLGGLTDTGVERLAYSRLALSLERLSLVGLELLSLQTVQTLLSHLTRLRRFVLVQEASPEPPIGVQATSRHTTLCSPSLQSLHWDCLIPGTAVNWLADAIEDGKFPSLKSIKVPCDYEGTIQRICRPVPLQKLTALDLEYLNDHTQHYERNLRVAQIQAQVRVRESRQQPSFNVVVQDESMEVQSTHTIGSYIGDLSSKVEYNLDVAAGGHHALVEFDDIAIPKGYGGDRFERRLATDLLF</sequence>
<dbReference type="InterPro" id="IPR006553">
    <property type="entry name" value="Leu-rich_rpt_Cys-con_subtyp"/>
</dbReference>
<dbReference type="InterPro" id="IPR032675">
    <property type="entry name" value="LRR_dom_sf"/>
</dbReference>
<evidence type="ECO:0008006" key="3">
    <source>
        <dbReference type="Google" id="ProtNLM"/>
    </source>
</evidence>
<accession>A0A139HJ84</accession>
<dbReference type="Proteomes" id="UP000070133">
    <property type="component" value="Unassembled WGS sequence"/>
</dbReference>
<dbReference type="AlphaFoldDB" id="A0A139HJ84"/>
<gene>
    <name evidence="1" type="ORF">AC578_7825</name>
</gene>